<dbReference type="PANTHER" id="PTHR24419:SF18">
    <property type="entry name" value="SERINE_THREONINE-PROTEIN KINASE HASPIN"/>
    <property type="match status" value="1"/>
</dbReference>
<dbReference type="SMART" id="SM01331">
    <property type="entry name" value="DUF3635"/>
    <property type="match status" value="1"/>
</dbReference>
<evidence type="ECO:0000256" key="7">
    <source>
        <dbReference type="ARBA" id="ARBA00047899"/>
    </source>
</evidence>
<reference evidence="10" key="1">
    <citation type="submission" date="2022-12" db="EMBL/GenBank/DDBJ databases">
        <title>Genome assemblies of Blomia tropicalis.</title>
        <authorList>
            <person name="Cui Y."/>
        </authorList>
    </citation>
    <scope>NUCLEOTIDE SEQUENCE</scope>
    <source>
        <tissue evidence="10">Adult mites</tissue>
    </source>
</reference>
<dbReference type="GO" id="GO:0005737">
    <property type="term" value="C:cytoplasm"/>
    <property type="evidence" value="ECO:0007669"/>
    <property type="project" value="TreeGrafter"/>
</dbReference>
<evidence type="ECO:0000313" key="10">
    <source>
        <dbReference type="EMBL" id="KAJ6219475.1"/>
    </source>
</evidence>
<proteinExistence type="predicted"/>
<comment type="catalytic activity">
    <reaction evidence="7">
        <text>L-threonyl-[protein] + ATP = O-phospho-L-threonyl-[protein] + ADP + H(+)</text>
        <dbReference type="Rhea" id="RHEA:46608"/>
        <dbReference type="Rhea" id="RHEA-COMP:11060"/>
        <dbReference type="Rhea" id="RHEA-COMP:11605"/>
        <dbReference type="ChEBI" id="CHEBI:15378"/>
        <dbReference type="ChEBI" id="CHEBI:30013"/>
        <dbReference type="ChEBI" id="CHEBI:30616"/>
        <dbReference type="ChEBI" id="CHEBI:61977"/>
        <dbReference type="ChEBI" id="CHEBI:456216"/>
        <dbReference type="EC" id="2.7.11.1"/>
    </reaction>
</comment>
<dbReference type="InterPro" id="IPR011009">
    <property type="entry name" value="Kinase-like_dom_sf"/>
</dbReference>
<comment type="catalytic activity">
    <reaction evidence="8">
        <text>L-seryl-[protein] + ATP = O-phospho-L-seryl-[protein] + ADP + H(+)</text>
        <dbReference type="Rhea" id="RHEA:17989"/>
        <dbReference type="Rhea" id="RHEA-COMP:9863"/>
        <dbReference type="Rhea" id="RHEA-COMP:11604"/>
        <dbReference type="ChEBI" id="CHEBI:15378"/>
        <dbReference type="ChEBI" id="CHEBI:29999"/>
        <dbReference type="ChEBI" id="CHEBI:30616"/>
        <dbReference type="ChEBI" id="CHEBI:83421"/>
        <dbReference type="ChEBI" id="CHEBI:456216"/>
        <dbReference type="EC" id="2.7.11.1"/>
    </reaction>
</comment>
<dbReference type="OMA" id="IWIKYVI"/>
<comment type="caution">
    <text evidence="10">The sequence shown here is derived from an EMBL/GenBank/DDBJ whole genome shotgun (WGS) entry which is preliminary data.</text>
</comment>
<evidence type="ECO:0000256" key="3">
    <source>
        <dbReference type="ARBA" id="ARBA00022679"/>
    </source>
</evidence>
<dbReference type="GO" id="GO:0072354">
    <property type="term" value="F:histone H3T3 kinase activity"/>
    <property type="evidence" value="ECO:0007669"/>
    <property type="project" value="TreeGrafter"/>
</dbReference>
<dbReference type="InterPro" id="IPR024604">
    <property type="entry name" value="GSG2_C"/>
</dbReference>
<dbReference type="Gene3D" id="1.10.510.10">
    <property type="entry name" value="Transferase(Phosphotransferase) domain 1"/>
    <property type="match status" value="1"/>
</dbReference>
<keyword evidence="4" id="KW-0547">Nucleotide-binding</keyword>
<dbReference type="SUPFAM" id="SSF56112">
    <property type="entry name" value="Protein kinase-like (PK-like)"/>
    <property type="match status" value="1"/>
</dbReference>
<dbReference type="AlphaFoldDB" id="A0A9Q0RMH1"/>
<sequence length="406" mass="46637">MIRLDVSTSHSKVESNFVQLYEQYIRKDVGRTKILSNFKLKSSIAFNEALNSYDTNGFDHIGTGSYADVFRQQKQQGFIFKLIRLLPEYLLERIQIPALNRCTKYIDAFSEFQISSALSKLNNRITKDFPFSCQMFPIINQGYLTYGPLPDYFVLSPEEKSSQNSENIYSDYFLPIEQENMVIVMEDCGQPMRDVIDTAHPYVLLSIVKQIVIGFMIAETALEFEHRDLHSGNVLLQPCQQEFIIYQLHRKLIRVPSYGYRVKIIDTTFSRMRIKQKVYFTDLSHLFANFSDNMTELKMQDQCYEQMSRVVDQNWQNFYPKTNLIWIKYVIHKLLRCKALQVSHSGSGAGGGGGGGGGNRSQSTSKVKDVLNGLNRLMDKCTNSSSCFNAIIRDHSLNDCAKIIIN</sequence>
<organism evidence="10 11">
    <name type="scientific">Blomia tropicalis</name>
    <name type="common">Mite</name>
    <dbReference type="NCBI Taxonomy" id="40697"/>
    <lineage>
        <taxon>Eukaryota</taxon>
        <taxon>Metazoa</taxon>
        <taxon>Ecdysozoa</taxon>
        <taxon>Arthropoda</taxon>
        <taxon>Chelicerata</taxon>
        <taxon>Arachnida</taxon>
        <taxon>Acari</taxon>
        <taxon>Acariformes</taxon>
        <taxon>Sarcoptiformes</taxon>
        <taxon>Astigmata</taxon>
        <taxon>Glycyphagoidea</taxon>
        <taxon>Echimyopodidae</taxon>
        <taxon>Blomia</taxon>
    </lineage>
</organism>
<dbReference type="EC" id="2.7.11.1" evidence="1"/>
<keyword evidence="3" id="KW-0808">Transferase</keyword>
<name>A0A9Q0RMH1_BLOTA</name>
<keyword evidence="5" id="KW-0418">Kinase</keyword>
<dbReference type="PANTHER" id="PTHR24419">
    <property type="entry name" value="INTERLEUKIN-1 RECEPTOR-ASSOCIATED KINASE"/>
    <property type="match status" value="1"/>
</dbReference>
<dbReference type="Gene3D" id="3.30.200.20">
    <property type="entry name" value="Phosphorylase Kinase, domain 1"/>
    <property type="match status" value="1"/>
</dbReference>
<evidence type="ECO:0000256" key="4">
    <source>
        <dbReference type="ARBA" id="ARBA00022741"/>
    </source>
</evidence>
<evidence type="ECO:0000259" key="9">
    <source>
        <dbReference type="SMART" id="SM01331"/>
    </source>
</evidence>
<protein>
    <recommendedName>
        <fullName evidence="1">non-specific serine/threonine protein kinase</fullName>
        <ecNumber evidence="1">2.7.11.1</ecNumber>
    </recommendedName>
</protein>
<feature type="domain" description="Serine/threonine-protein kinase haspin C-terminal" evidence="9">
    <location>
        <begin position="295"/>
        <end position="398"/>
    </location>
</feature>
<dbReference type="EMBL" id="JAPWDV010000002">
    <property type="protein sequence ID" value="KAJ6219475.1"/>
    <property type="molecule type" value="Genomic_DNA"/>
</dbReference>
<dbReference type="GO" id="GO:0000278">
    <property type="term" value="P:mitotic cell cycle"/>
    <property type="evidence" value="ECO:0007669"/>
    <property type="project" value="TreeGrafter"/>
</dbReference>
<dbReference type="Pfam" id="PF12330">
    <property type="entry name" value="Haspin_kinase"/>
    <property type="match status" value="1"/>
</dbReference>
<evidence type="ECO:0000256" key="5">
    <source>
        <dbReference type="ARBA" id="ARBA00022777"/>
    </source>
</evidence>
<keyword evidence="11" id="KW-1185">Reference proteome</keyword>
<keyword evidence="6" id="KW-0067">ATP-binding</keyword>
<evidence type="ECO:0000256" key="2">
    <source>
        <dbReference type="ARBA" id="ARBA00022527"/>
    </source>
</evidence>
<dbReference type="Proteomes" id="UP001142055">
    <property type="component" value="Chromosome 2"/>
</dbReference>
<dbReference type="GO" id="GO:0005524">
    <property type="term" value="F:ATP binding"/>
    <property type="evidence" value="ECO:0007669"/>
    <property type="project" value="UniProtKB-KW"/>
</dbReference>
<accession>A0A9Q0RMH1</accession>
<evidence type="ECO:0000256" key="8">
    <source>
        <dbReference type="ARBA" id="ARBA00048679"/>
    </source>
</evidence>
<dbReference type="GO" id="GO:0035556">
    <property type="term" value="P:intracellular signal transduction"/>
    <property type="evidence" value="ECO:0007669"/>
    <property type="project" value="TreeGrafter"/>
</dbReference>
<dbReference type="GO" id="GO:0005634">
    <property type="term" value="C:nucleus"/>
    <property type="evidence" value="ECO:0007669"/>
    <property type="project" value="TreeGrafter"/>
</dbReference>
<evidence type="ECO:0000256" key="6">
    <source>
        <dbReference type="ARBA" id="ARBA00022840"/>
    </source>
</evidence>
<keyword evidence="2" id="KW-0723">Serine/threonine-protein kinase</keyword>
<evidence type="ECO:0000256" key="1">
    <source>
        <dbReference type="ARBA" id="ARBA00012513"/>
    </source>
</evidence>
<gene>
    <name evidence="10" type="ORF">RDWZM_005287</name>
</gene>
<evidence type="ECO:0000313" key="11">
    <source>
        <dbReference type="Proteomes" id="UP001142055"/>
    </source>
</evidence>